<dbReference type="AlphaFoldDB" id="A0A919S0X2"/>
<proteinExistence type="predicted"/>
<comment type="caution">
    <text evidence="1">The sequence shown here is derived from an EMBL/GenBank/DDBJ whole genome shotgun (WGS) entry which is preliminary data.</text>
</comment>
<keyword evidence="2" id="KW-1185">Reference proteome</keyword>
<dbReference type="InterPro" id="IPR001398">
    <property type="entry name" value="Macrophage_inhib_fac"/>
</dbReference>
<accession>A0A919S0X2</accession>
<dbReference type="EMBL" id="BOPZ01000007">
    <property type="protein sequence ID" value="GIM28583.1"/>
    <property type="molecule type" value="Genomic_DNA"/>
</dbReference>
<protein>
    <recommendedName>
        <fullName evidence="3">Macrophage migration inhibitory factor (MIF)</fullName>
    </recommendedName>
</protein>
<reference evidence="1" key="1">
    <citation type="submission" date="2021-03" db="EMBL/GenBank/DDBJ databases">
        <title>Taxonomic study of Clostridium polyendosporum from meadow-gley soil under rice.</title>
        <authorList>
            <person name="Kobayashi H."/>
            <person name="Tanizawa Y."/>
            <person name="Yagura M."/>
        </authorList>
    </citation>
    <scope>NUCLEOTIDE SEQUENCE</scope>
    <source>
        <strain evidence="1">JCM 30710</strain>
    </source>
</reference>
<dbReference type="InterPro" id="IPR014347">
    <property type="entry name" value="Tautomerase/MIF_sf"/>
</dbReference>
<evidence type="ECO:0008006" key="3">
    <source>
        <dbReference type="Google" id="ProtNLM"/>
    </source>
</evidence>
<gene>
    <name evidence="1" type="ORF">CPJCM30710_12490</name>
</gene>
<evidence type="ECO:0000313" key="1">
    <source>
        <dbReference type="EMBL" id="GIM28583.1"/>
    </source>
</evidence>
<dbReference type="Gene3D" id="3.30.429.10">
    <property type="entry name" value="Macrophage Migration Inhibitory Factor"/>
    <property type="match status" value="1"/>
</dbReference>
<dbReference type="RefSeq" id="WP_212903304.1">
    <property type="nucleotide sequence ID" value="NZ_BOPZ01000007.1"/>
</dbReference>
<organism evidence="1 2">
    <name type="scientific">Clostridium polyendosporum</name>
    <dbReference type="NCBI Taxonomy" id="69208"/>
    <lineage>
        <taxon>Bacteria</taxon>
        <taxon>Bacillati</taxon>
        <taxon>Bacillota</taxon>
        <taxon>Clostridia</taxon>
        <taxon>Eubacteriales</taxon>
        <taxon>Clostridiaceae</taxon>
        <taxon>Clostridium</taxon>
    </lineage>
</organism>
<dbReference type="SUPFAM" id="SSF55331">
    <property type="entry name" value="Tautomerase/MIF"/>
    <property type="match status" value="1"/>
</dbReference>
<evidence type="ECO:0000313" key="2">
    <source>
        <dbReference type="Proteomes" id="UP000679179"/>
    </source>
</evidence>
<sequence>MPFIDSKVSVKLTQDKKEILKKELGQIITNIPGKSEEWLMIGFEDQYSLYFRGKKLEYGAYIEVKIFGKTSKEALSKVTEEICKLYESELNIPADSIYVKYEEVDNWGWNGSNF</sequence>
<dbReference type="Proteomes" id="UP000679179">
    <property type="component" value="Unassembled WGS sequence"/>
</dbReference>
<name>A0A919S0X2_9CLOT</name>
<dbReference type="Pfam" id="PF01187">
    <property type="entry name" value="MIF"/>
    <property type="match status" value="1"/>
</dbReference>